<dbReference type="Pfam" id="PF00467">
    <property type="entry name" value="KOW"/>
    <property type="match status" value="1"/>
</dbReference>
<evidence type="ECO:0000256" key="2">
    <source>
        <dbReference type="ARBA" id="ARBA00022980"/>
    </source>
</evidence>
<evidence type="ECO:0000313" key="8">
    <source>
        <dbReference type="Proteomes" id="UP000183758"/>
    </source>
</evidence>
<dbReference type="InterPro" id="IPR057264">
    <property type="entry name" value="Ribosomal_uL24_C"/>
</dbReference>
<proteinExistence type="inferred from homology"/>
<dbReference type="GO" id="GO:0003735">
    <property type="term" value="F:structural constituent of ribosome"/>
    <property type="evidence" value="ECO:0007669"/>
    <property type="project" value="InterPro"/>
</dbReference>
<keyword evidence="5" id="KW-0694">RNA-binding</keyword>
<dbReference type="GO" id="GO:0019843">
    <property type="term" value="F:rRNA binding"/>
    <property type="evidence" value="ECO:0007669"/>
    <property type="project" value="UniProtKB-UniRule"/>
</dbReference>
<evidence type="ECO:0000256" key="3">
    <source>
        <dbReference type="ARBA" id="ARBA00023274"/>
    </source>
</evidence>
<name>A0A1J5HL61_9BACT</name>
<keyword evidence="2 5" id="KW-0689">Ribosomal protein</keyword>
<dbReference type="GO" id="GO:1990904">
    <property type="term" value="C:ribonucleoprotein complex"/>
    <property type="evidence" value="ECO:0007669"/>
    <property type="project" value="UniProtKB-KW"/>
</dbReference>
<evidence type="ECO:0000259" key="6">
    <source>
        <dbReference type="SMART" id="SM00739"/>
    </source>
</evidence>
<dbReference type="Gene3D" id="2.30.30.30">
    <property type="match status" value="1"/>
</dbReference>
<gene>
    <name evidence="5" type="primary">rplX</name>
    <name evidence="7" type="ORF">AUK04_04610</name>
</gene>
<dbReference type="NCBIfam" id="TIGR01079">
    <property type="entry name" value="rplX_bact"/>
    <property type="match status" value="1"/>
</dbReference>
<dbReference type="GO" id="GO:0005840">
    <property type="term" value="C:ribosome"/>
    <property type="evidence" value="ECO:0007669"/>
    <property type="project" value="UniProtKB-KW"/>
</dbReference>
<comment type="function">
    <text evidence="5">One of two assembly initiator proteins, it binds directly to the 5'-end of the 23S rRNA, where it nucleates assembly of the 50S subunit.</text>
</comment>
<comment type="function">
    <text evidence="5">One of the proteins that surrounds the polypeptide exit tunnel on the outside of the subunit.</text>
</comment>
<reference evidence="7 8" key="1">
    <citation type="journal article" date="2016" name="Environ. Microbiol.">
        <title>Genomic resolution of a cold subsurface aquifer community provides metabolic insights for novel microbes adapted to high CO concentrations.</title>
        <authorList>
            <person name="Probst A.J."/>
            <person name="Castelle C.J."/>
            <person name="Singh A."/>
            <person name="Brown C.T."/>
            <person name="Anantharaman K."/>
            <person name="Sharon I."/>
            <person name="Hug L.A."/>
            <person name="Burstein D."/>
            <person name="Emerson J.B."/>
            <person name="Thomas B.C."/>
            <person name="Banfield J.F."/>
        </authorList>
    </citation>
    <scope>NUCLEOTIDE SEQUENCE [LARGE SCALE GENOMIC DNA]</scope>
    <source>
        <strain evidence="7">CG2_30_33_16</strain>
    </source>
</reference>
<dbReference type="InterPro" id="IPR014722">
    <property type="entry name" value="Rib_uL2_dom2"/>
</dbReference>
<dbReference type="InterPro" id="IPR008991">
    <property type="entry name" value="Translation_prot_SH3-like_sf"/>
</dbReference>
<dbReference type="HAMAP" id="MF_01326_B">
    <property type="entry name" value="Ribosomal_uL24_B"/>
    <property type="match status" value="1"/>
</dbReference>
<dbReference type="Proteomes" id="UP000183758">
    <property type="component" value="Unassembled WGS sequence"/>
</dbReference>
<dbReference type="InterPro" id="IPR003256">
    <property type="entry name" value="Ribosomal_uL24"/>
</dbReference>
<keyword evidence="3 5" id="KW-0687">Ribonucleoprotein</keyword>
<dbReference type="Pfam" id="PF17136">
    <property type="entry name" value="ribosomal_L24"/>
    <property type="match status" value="1"/>
</dbReference>
<dbReference type="GO" id="GO:0006412">
    <property type="term" value="P:translation"/>
    <property type="evidence" value="ECO:0007669"/>
    <property type="project" value="UniProtKB-UniRule"/>
</dbReference>
<dbReference type="EMBL" id="MNZM01000111">
    <property type="protein sequence ID" value="OIP82546.1"/>
    <property type="molecule type" value="Genomic_DNA"/>
</dbReference>
<comment type="caution">
    <text evidence="7">The sequence shown here is derived from an EMBL/GenBank/DDBJ whole genome shotgun (WGS) entry which is preliminary data.</text>
</comment>
<protein>
    <recommendedName>
        <fullName evidence="4 5">Large ribosomal subunit protein uL24</fullName>
    </recommendedName>
</protein>
<comment type="similarity">
    <text evidence="1 5">Belongs to the universal ribosomal protein uL24 family.</text>
</comment>
<dbReference type="SUPFAM" id="SSF50104">
    <property type="entry name" value="Translation proteins SH3-like domain"/>
    <property type="match status" value="1"/>
</dbReference>
<accession>A0A1J5HL61</accession>
<keyword evidence="5" id="KW-0699">rRNA-binding</keyword>
<sequence length="103" mass="11741">MKIKKKDKVRVMSGKDKGREAVVEKVYSKSQTAILPGINIYKKHIKKNEKLPKGGIVEIPRPISVAKLGLICPKCNQPTRIGWQLNKNKKVRICRKCKSLFEN</sequence>
<dbReference type="InterPro" id="IPR005824">
    <property type="entry name" value="KOW"/>
</dbReference>
<dbReference type="InterPro" id="IPR041988">
    <property type="entry name" value="Ribosomal_uL24_KOW"/>
</dbReference>
<evidence type="ECO:0000256" key="4">
    <source>
        <dbReference type="ARBA" id="ARBA00035206"/>
    </source>
</evidence>
<dbReference type="PANTHER" id="PTHR12903">
    <property type="entry name" value="MITOCHONDRIAL RIBOSOMAL PROTEIN L24"/>
    <property type="match status" value="1"/>
</dbReference>
<organism evidence="7 8">
    <name type="scientific">Candidatus Roizmanbacteria bacterium CG2_30_33_16</name>
    <dbReference type="NCBI Taxonomy" id="1805340"/>
    <lineage>
        <taxon>Bacteria</taxon>
        <taxon>Candidatus Roizmaniibacteriota</taxon>
    </lineage>
</organism>
<evidence type="ECO:0000256" key="5">
    <source>
        <dbReference type="HAMAP-Rule" id="MF_01326"/>
    </source>
</evidence>
<feature type="domain" description="KOW" evidence="6">
    <location>
        <begin position="2"/>
        <end position="29"/>
    </location>
</feature>
<evidence type="ECO:0000313" key="7">
    <source>
        <dbReference type="EMBL" id="OIP82546.1"/>
    </source>
</evidence>
<dbReference type="CDD" id="cd06089">
    <property type="entry name" value="KOW_RPL26"/>
    <property type="match status" value="1"/>
</dbReference>
<comment type="subunit">
    <text evidence="5">Part of the 50S ribosomal subunit.</text>
</comment>
<dbReference type="AlphaFoldDB" id="A0A1J5HL61"/>
<evidence type="ECO:0000256" key="1">
    <source>
        <dbReference type="ARBA" id="ARBA00010618"/>
    </source>
</evidence>
<dbReference type="SMART" id="SM00739">
    <property type="entry name" value="KOW"/>
    <property type="match status" value="1"/>
</dbReference>